<accession>A0ABN6ZFV2</accession>
<reference evidence="1 2" key="1">
    <citation type="submission" date="2023-04" db="EMBL/GenBank/DDBJ databases">
        <title>Draft genome sequence of acteroides sedimenti strain YN3PY1.</title>
        <authorList>
            <person name="Yoshida N."/>
        </authorList>
    </citation>
    <scope>NUCLEOTIDE SEQUENCE [LARGE SCALE GENOMIC DNA]</scope>
    <source>
        <strain evidence="1 2">YN3PY1</strain>
    </source>
</reference>
<evidence type="ECO:0000313" key="1">
    <source>
        <dbReference type="EMBL" id="BEH00517.1"/>
    </source>
</evidence>
<protein>
    <recommendedName>
        <fullName evidence="3">Lipoprotein</fullName>
    </recommendedName>
</protein>
<proteinExistence type="predicted"/>
<name>A0ABN6ZFV2_9BACE</name>
<dbReference type="RefSeq" id="WP_353331928.1">
    <property type="nucleotide sequence ID" value="NZ_AP028055.1"/>
</dbReference>
<gene>
    <name evidence="1" type="ORF">BSYN_27810</name>
</gene>
<sequence>MKKVYFLIIIAAINFGCRRASTELSFFKNMNQYAKFDSVKDRSILLGVDSIMLKPIYYKNNIQYCELLTPNKGVFDIKGIIWLKDSIVYIKTLKGKYLDTIKTQELFDFKAKNKTSEVCYLNPYPCYLLINMQGRYYNPQLKDSITIFRIEQDLRMGYADPYYITASLKHGFVEFVHWTSNRTYYIDFLPSQKAYVKVTKKKYLYLLK</sequence>
<dbReference type="Proteomes" id="UP001496674">
    <property type="component" value="Chromosome"/>
</dbReference>
<dbReference type="EMBL" id="AP028055">
    <property type="protein sequence ID" value="BEH00517.1"/>
    <property type="molecule type" value="Genomic_DNA"/>
</dbReference>
<keyword evidence="2" id="KW-1185">Reference proteome</keyword>
<organism evidence="1 2">
    <name type="scientific">Bacteroides sedimenti</name>
    <dbReference type="NCBI Taxonomy" id="2136147"/>
    <lineage>
        <taxon>Bacteria</taxon>
        <taxon>Pseudomonadati</taxon>
        <taxon>Bacteroidota</taxon>
        <taxon>Bacteroidia</taxon>
        <taxon>Bacteroidales</taxon>
        <taxon>Bacteroidaceae</taxon>
        <taxon>Bacteroides</taxon>
    </lineage>
</organism>
<evidence type="ECO:0000313" key="2">
    <source>
        <dbReference type="Proteomes" id="UP001496674"/>
    </source>
</evidence>
<evidence type="ECO:0008006" key="3">
    <source>
        <dbReference type="Google" id="ProtNLM"/>
    </source>
</evidence>